<feature type="transmembrane region" description="Helical" evidence="8">
    <location>
        <begin position="241"/>
        <end position="258"/>
    </location>
</feature>
<evidence type="ECO:0000313" key="10">
    <source>
        <dbReference type="Proteomes" id="UP001589776"/>
    </source>
</evidence>
<comment type="subunit">
    <text evidence="8">Interacts with CtaA.</text>
</comment>
<evidence type="ECO:0000256" key="8">
    <source>
        <dbReference type="HAMAP-Rule" id="MF_00154"/>
    </source>
</evidence>
<keyword evidence="6 8" id="KW-0472">Membrane</keyword>
<dbReference type="PROSITE" id="PS00943">
    <property type="entry name" value="UBIA"/>
    <property type="match status" value="1"/>
</dbReference>
<name>A0ABV6DF06_9BACL</name>
<keyword evidence="10" id="KW-1185">Reference proteome</keyword>
<dbReference type="PANTHER" id="PTHR43448">
    <property type="entry name" value="PROTOHEME IX FARNESYLTRANSFERASE, MITOCHONDRIAL"/>
    <property type="match status" value="1"/>
</dbReference>
<dbReference type="InterPro" id="IPR044878">
    <property type="entry name" value="UbiA_sf"/>
</dbReference>
<evidence type="ECO:0000256" key="1">
    <source>
        <dbReference type="ARBA" id="ARBA00004141"/>
    </source>
</evidence>
<evidence type="ECO:0000256" key="5">
    <source>
        <dbReference type="ARBA" id="ARBA00023133"/>
    </source>
</evidence>
<dbReference type="HAMAP" id="MF_00154">
    <property type="entry name" value="CyoE_CtaB"/>
    <property type="match status" value="1"/>
</dbReference>
<comment type="pathway">
    <text evidence="8">Porphyrin-containing compound metabolism; heme O biosynthesis; heme O from protoheme: step 1/1.</text>
</comment>
<reference evidence="9 10" key="1">
    <citation type="submission" date="2024-09" db="EMBL/GenBank/DDBJ databases">
        <authorList>
            <person name="Sun Q."/>
            <person name="Mori K."/>
        </authorList>
    </citation>
    <scope>NUCLEOTIDE SEQUENCE [LARGE SCALE GENOMIC DNA]</scope>
    <source>
        <strain evidence="9 10">CCM 7759</strain>
    </source>
</reference>
<comment type="subcellular location">
    <subcellularLocation>
        <location evidence="8">Cell membrane</location>
        <topology evidence="8">Multi-pass membrane protein</topology>
    </subcellularLocation>
    <subcellularLocation>
        <location evidence="1">Membrane</location>
        <topology evidence="1">Multi-pass membrane protein</topology>
    </subcellularLocation>
</comment>
<dbReference type="EMBL" id="JBHLWN010000014">
    <property type="protein sequence ID" value="MFC0211222.1"/>
    <property type="molecule type" value="Genomic_DNA"/>
</dbReference>
<comment type="caution">
    <text evidence="9">The sequence shown here is derived from an EMBL/GenBank/DDBJ whole genome shotgun (WGS) entry which is preliminary data.</text>
</comment>
<organism evidence="9 10">
    <name type="scientific">Paenibacillus chartarius</name>
    <dbReference type="NCBI Taxonomy" id="747481"/>
    <lineage>
        <taxon>Bacteria</taxon>
        <taxon>Bacillati</taxon>
        <taxon>Bacillota</taxon>
        <taxon>Bacilli</taxon>
        <taxon>Bacillales</taxon>
        <taxon>Paenibacillaceae</taxon>
        <taxon>Paenibacillus</taxon>
    </lineage>
</organism>
<feature type="transmembrane region" description="Helical" evidence="8">
    <location>
        <begin position="46"/>
        <end position="63"/>
    </location>
</feature>
<comment type="function">
    <text evidence="8">Converts heme B (protoheme IX) to heme O by substitution of the vinyl group on carbon 2 of heme B porphyrin ring with a hydroxyethyl farnesyl side group.</text>
</comment>
<sequence length="322" mass="35637">MNNPISIDAAGSPAAETAHVGDQDATMTKTQQRATLRDYIQLTKPGIVFHNLITAFGGFWVASRWELDWLLLILTMLGTALIVASGCALNNYLDRELDAKMARTQERALVTGKLTPGFVLGFGLVLGAIGTVVLGMVNILTALLGVIGMILYVWVYTMMFKRTSVWSTFVGSFSGAVPPVMGYVAVTNTMDAGAWILFLILFLWQPPHFWALGIRRVEEYRAAGFPLLPVVRGSFVTKISMVRYVVLLVPVSMLLYFYGYVGEVYMFAAAGLGLIWALMCLQGFQTKDTEEENKWAKKMFVYSINYLTILIILMVVTTTHAV</sequence>
<dbReference type="NCBIfam" id="NF003349">
    <property type="entry name" value="PRK04375.1-2"/>
    <property type="match status" value="1"/>
</dbReference>
<keyword evidence="5 8" id="KW-0350">Heme biosynthesis</keyword>
<keyword evidence="4 8" id="KW-1133">Transmembrane helix</keyword>
<dbReference type="EC" id="2.5.1.141" evidence="8"/>
<keyword evidence="8" id="KW-1003">Cell membrane</keyword>
<evidence type="ECO:0000256" key="4">
    <source>
        <dbReference type="ARBA" id="ARBA00022989"/>
    </source>
</evidence>
<comment type="catalytic activity">
    <reaction evidence="7 8">
        <text>heme b + (2E,6E)-farnesyl diphosphate + H2O = Fe(II)-heme o + diphosphate</text>
        <dbReference type="Rhea" id="RHEA:28070"/>
        <dbReference type="ChEBI" id="CHEBI:15377"/>
        <dbReference type="ChEBI" id="CHEBI:33019"/>
        <dbReference type="ChEBI" id="CHEBI:60344"/>
        <dbReference type="ChEBI" id="CHEBI:60530"/>
        <dbReference type="ChEBI" id="CHEBI:175763"/>
        <dbReference type="EC" id="2.5.1.141"/>
    </reaction>
</comment>
<comment type="similarity">
    <text evidence="8">Belongs to the UbiA prenyltransferase family. Protoheme IX farnesyltransferase subfamily.</text>
</comment>
<accession>A0ABV6DF06</accession>
<feature type="transmembrane region" description="Helical" evidence="8">
    <location>
        <begin position="304"/>
        <end position="321"/>
    </location>
</feature>
<feature type="transmembrane region" description="Helical" evidence="8">
    <location>
        <begin position="192"/>
        <end position="212"/>
    </location>
</feature>
<gene>
    <name evidence="9" type="primary">cyoE</name>
    <name evidence="8" type="synonym">ctaB</name>
    <name evidence="9" type="ORF">ACFFK0_01955</name>
</gene>
<dbReference type="PANTHER" id="PTHR43448:SF2">
    <property type="entry name" value="PROTOHEME IX FARNESYLTRANSFERASE, MITOCHONDRIAL"/>
    <property type="match status" value="1"/>
</dbReference>
<dbReference type="CDD" id="cd13957">
    <property type="entry name" value="PT_UbiA_Cox10"/>
    <property type="match status" value="1"/>
</dbReference>
<dbReference type="InterPro" id="IPR000537">
    <property type="entry name" value="UbiA_prenyltransferase"/>
</dbReference>
<dbReference type="GO" id="GO:0008495">
    <property type="term" value="F:protoheme IX farnesyltransferase activity"/>
    <property type="evidence" value="ECO:0007669"/>
    <property type="project" value="UniProtKB-EC"/>
</dbReference>
<feature type="transmembrane region" description="Helical" evidence="8">
    <location>
        <begin position="165"/>
        <end position="186"/>
    </location>
</feature>
<evidence type="ECO:0000256" key="7">
    <source>
        <dbReference type="ARBA" id="ARBA00047690"/>
    </source>
</evidence>
<dbReference type="RefSeq" id="WP_377468119.1">
    <property type="nucleotide sequence ID" value="NZ_JBHLWN010000014.1"/>
</dbReference>
<dbReference type="NCBIfam" id="NF003348">
    <property type="entry name" value="PRK04375.1-1"/>
    <property type="match status" value="1"/>
</dbReference>
<feature type="transmembrane region" description="Helical" evidence="8">
    <location>
        <begin position="114"/>
        <end position="133"/>
    </location>
</feature>
<evidence type="ECO:0000256" key="3">
    <source>
        <dbReference type="ARBA" id="ARBA00022692"/>
    </source>
</evidence>
<feature type="transmembrane region" description="Helical" evidence="8">
    <location>
        <begin position="264"/>
        <end position="284"/>
    </location>
</feature>
<comment type="miscellaneous">
    <text evidence="8">Carbon 2 of the heme B porphyrin ring is defined according to the Fischer nomenclature.</text>
</comment>
<feature type="transmembrane region" description="Helical" evidence="8">
    <location>
        <begin position="139"/>
        <end position="158"/>
    </location>
</feature>
<proteinExistence type="inferred from homology"/>
<keyword evidence="3 8" id="KW-0812">Transmembrane</keyword>
<dbReference type="Proteomes" id="UP001589776">
    <property type="component" value="Unassembled WGS sequence"/>
</dbReference>
<dbReference type="Pfam" id="PF01040">
    <property type="entry name" value="UbiA"/>
    <property type="match status" value="1"/>
</dbReference>
<evidence type="ECO:0000256" key="2">
    <source>
        <dbReference type="ARBA" id="ARBA00022679"/>
    </source>
</evidence>
<evidence type="ECO:0000313" key="9">
    <source>
        <dbReference type="EMBL" id="MFC0211222.1"/>
    </source>
</evidence>
<feature type="transmembrane region" description="Helical" evidence="8">
    <location>
        <begin position="69"/>
        <end position="93"/>
    </location>
</feature>
<dbReference type="InterPro" id="IPR006369">
    <property type="entry name" value="Protohaem_IX_farnesylTrfase"/>
</dbReference>
<protein>
    <recommendedName>
        <fullName evidence="8">Protoheme IX farnesyltransferase</fullName>
        <ecNumber evidence="8">2.5.1.141</ecNumber>
    </recommendedName>
    <alternativeName>
        <fullName evidence="8">Heme B farnesyltransferase</fullName>
    </alternativeName>
    <alternativeName>
        <fullName evidence="8">Heme O synthase</fullName>
    </alternativeName>
</protein>
<evidence type="ECO:0000256" key="6">
    <source>
        <dbReference type="ARBA" id="ARBA00023136"/>
    </source>
</evidence>
<dbReference type="InterPro" id="IPR030470">
    <property type="entry name" value="UbiA_prenylTrfase_CS"/>
</dbReference>
<dbReference type="NCBIfam" id="TIGR01473">
    <property type="entry name" value="cyoE_ctaB"/>
    <property type="match status" value="1"/>
</dbReference>
<keyword evidence="2 8" id="KW-0808">Transferase</keyword>
<dbReference type="Gene3D" id="1.10.357.140">
    <property type="entry name" value="UbiA prenyltransferase"/>
    <property type="match status" value="1"/>
</dbReference>